<dbReference type="Pfam" id="PF02803">
    <property type="entry name" value="Thiolase_C"/>
    <property type="match status" value="1"/>
</dbReference>
<evidence type="ECO:0000256" key="4">
    <source>
        <dbReference type="ARBA" id="ARBA00023315"/>
    </source>
</evidence>
<protein>
    <submittedName>
        <fullName evidence="7">Thiolase family protein</fullName>
        <ecNumber evidence="7">2.3.1.-</ecNumber>
    </submittedName>
</protein>
<dbReference type="PANTHER" id="PTHR18919:SF107">
    <property type="entry name" value="ACETYL-COA ACETYLTRANSFERASE, CYTOSOLIC"/>
    <property type="match status" value="1"/>
</dbReference>
<dbReference type="Gene3D" id="3.40.47.10">
    <property type="match status" value="2"/>
</dbReference>
<dbReference type="GeneID" id="89336029"/>
<dbReference type="EMBL" id="CP146016">
    <property type="protein sequence ID" value="WWQ61370.1"/>
    <property type="molecule type" value="Genomic_DNA"/>
</dbReference>
<evidence type="ECO:0000259" key="6">
    <source>
        <dbReference type="Pfam" id="PF02803"/>
    </source>
</evidence>
<dbReference type="InterPro" id="IPR020617">
    <property type="entry name" value="Thiolase_C"/>
</dbReference>
<keyword evidence="8" id="KW-1185">Reference proteome</keyword>
<dbReference type="PANTHER" id="PTHR18919">
    <property type="entry name" value="ACETYL-COA C-ACYLTRANSFERASE"/>
    <property type="match status" value="1"/>
</dbReference>
<dbReference type="PIRSF" id="PIRSF000429">
    <property type="entry name" value="Ac-CoA_Ac_transf"/>
    <property type="match status" value="1"/>
</dbReference>
<gene>
    <name evidence="7" type="ORF">V6M85_04635</name>
</gene>
<dbReference type="CDD" id="cd00751">
    <property type="entry name" value="thiolase"/>
    <property type="match status" value="1"/>
</dbReference>
<reference evidence="7 8" key="1">
    <citation type="submission" date="2024-02" db="EMBL/GenBank/DDBJ databases">
        <title>STSV induces naive adaptation in Sulfolobus.</title>
        <authorList>
            <person name="Xiang X."/>
            <person name="Song M."/>
        </authorList>
    </citation>
    <scope>NUCLEOTIDE SEQUENCE [LARGE SCALE GENOMIC DNA]</scope>
    <source>
        <strain evidence="7 8">RT2</strain>
    </source>
</reference>
<evidence type="ECO:0000256" key="1">
    <source>
        <dbReference type="ARBA" id="ARBA00010982"/>
    </source>
</evidence>
<dbReference type="Pfam" id="PF00108">
    <property type="entry name" value="Thiolase_N"/>
    <property type="match status" value="1"/>
</dbReference>
<evidence type="ECO:0000313" key="8">
    <source>
        <dbReference type="Proteomes" id="UP001432202"/>
    </source>
</evidence>
<dbReference type="EC" id="2.3.1.-" evidence="7"/>
<dbReference type="InterPro" id="IPR016039">
    <property type="entry name" value="Thiolase-like"/>
</dbReference>
<dbReference type="GO" id="GO:0008299">
    <property type="term" value="P:isoprenoid biosynthetic process"/>
    <property type="evidence" value="ECO:0007669"/>
    <property type="project" value="UniProtKB-KW"/>
</dbReference>
<keyword evidence="4 7" id="KW-0012">Acyltransferase</keyword>
<dbReference type="RefSeq" id="WP_338603598.1">
    <property type="nucleotide sequence ID" value="NZ_CP146016.1"/>
</dbReference>
<sequence length="397" mass="43114">MSENVYIVSAVRTPIGKFGGSLKDLSPVELGTIAIREALRRAGVESEKVDMVIMGNVLRAGHGQDIARQCAIKAGIPYEVDGFSVDMVCSSGMMSVITASQMIKSGDADIVVAGGTESMSNAMFAIRSNIRWGVKMLMNKKMELIDTMLYDGLTDPFNMKLMGQEADMVAKIHEVSRKELDEVAYQSHLRAHEATIKGYFKSEMIEIRVNGKVVDKDEGIRPDTTPEKLSALPPAFTENGVHTAGNSSQISDGASALVIMSEKAVKQLKLEPLAKILGYSWVGIESWRFTEAPIFAIKKLLNKLGTDINHFDYFENNEAFAINNVLLNRYVSVPYDKLNVFGGAIALGHPIGASGARIITTLLNVLSKMNGKRGIASICHGIGGATAIAIELLREMK</sequence>
<dbReference type="PROSITE" id="PS00737">
    <property type="entry name" value="THIOLASE_2"/>
    <property type="match status" value="1"/>
</dbReference>
<proteinExistence type="inferred from homology"/>
<evidence type="ECO:0000313" key="7">
    <source>
        <dbReference type="EMBL" id="WWQ61370.1"/>
    </source>
</evidence>
<dbReference type="AlphaFoldDB" id="A0AAX4L2M1"/>
<evidence type="ECO:0000259" key="5">
    <source>
        <dbReference type="Pfam" id="PF00108"/>
    </source>
</evidence>
<dbReference type="SUPFAM" id="SSF53901">
    <property type="entry name" value="Thiolase-like"/>
    <property type="match status" value="2"/>
</dbReference>
<evidence type="ECO:0000256" key="3">
    <source>
        <dbReference type="ARBA" id="ARBA00023229"/>
    </source>
</evidence>
<keyword evidence="3" id="KW-0414">Isoprene biosynthesis</keyword>
<dbReference type="InterPro" id="IPR020613">
    <property type="entry name" value="Thiolase_CS"/>
</dbReference>
<feature type="domain" description="Thiolase N-terminal" evidence="5">
    <location>
        <begin position="5"/>
        <end position="263"/>
    </location>
</feature>
<dbReference type="NCBIfam" id="TIGR01930">
    <property type="entry name" value="AcCoA-C-Actrans"/>
    <property type="match status" value="1"/>
</dbReference>
<dbReference type="GO" id="GO:0016747">
    <property type="term" value="F:acyltransferase activity, transferring groups other than amino-acyl groups"/>
    <property type="evidence" value="ECO:0007669"/>
    <property type="project" value="InterPro"/>
</dbReference>
<dbReference type="InterPro" id="IPR020610">
    <property type="entry name" value="Thiolase_AS"/>
</dbReference>
<dbReference type="Proteomes" id="UP001432202">
    <property type="component" value="Chromosome"/>
</dbReference>
<keyword evidence="2 7" id="KW-0808">Transferase</keyword>
<dbReference type="InterPro" id="IPR002155">
    <property type="entry name" value="Thiolase"/>
</dbReference>
<feature type="domain" description="Thiolase C-terminal" evidence="6">
    <location>
        <begin position="271"/>
        <end position="391"/>
    </location>
</feature>
<accession>A0AAX4L2M1</accession>
<name>A0AAX4L2M1_9CREN</name>
<dbReference type="PROSITE" id="PS00099">
    <property type="entry name" value="THIOLASE_3"/>
    <property type="match status" value="1"/>
</dbReference>
<organism evidence="7 8">
    <name type="scientific">Sulfolobus tengchongensis</name>
    <dbReference type="NCBI Taxonomy" id="207809"/>
    <lineage>
        <taxon>Archaea</taxon>
        <taxon>Thermoproteota</taxon>
        <taxon>Thermoprotei</taxon>
        <taxon>Sulfolobales</taxon>
        <taxon>Sulfolobaceae</taxon>
        <taxon>Sulfolobus</taxon>
    </lineage>
</organism>
<comment type="similarity">
    <text evidence="1">Belongs to the thiolase-like superfamily. Thiolase family.</text>
</comment>
<evidence type="ECO:0000256" key="2">
    <source>
        <dbReference type="ARBA" id="ARBA00022679"/>
    </source>
</evidence>
<dbReference type="InterPro" id="IPR020616">
    <property type="entry name" value="Thiolase_N"/>
</dbReference>